<reference evidence="3" key="1">
    <citation type="journal article" date="2019" name="Int. J. Syst. Evol. Microbiol.">
        <title>The Global Catalogue of Microorganisms (GCM) 10K type strain sequencing project: providing services to taxonomists for standard genome sequencing and annotation.</title>
        <authorList>
            <consortium name="The Broad Institute Genomics Platform"/>
            <consortium name="The Broad Institute Genome Sequencing Center for Infectious Disease"/>
            <person name="Wu L."/>
            <person name="Ma J."/>
        </authorList>
    </citation>
    <scope>NUCLEOTIDE SEQUENCE [LARGE SCALE GENOMIC DNA]</scope>
    <source>
        <strain evidence="3">CGMCC 4.7330</strain>
    </source>
</reference>
<organism evidence="2 3">
    <name type="scientific">Nocardia jiangsuensis</name>
    <dbReference type="NCBI Taxonomy" id="1691563"/>
    <lineage>
        <taxon>Bacteria</taxon>
        <taxon>Bacillati</taxon>
        <taxon>Actinomycetota</taxon>
        <taxon>Actinomycetes</taxon>
        <taxon>Mycobacteriales</taxon>
        <taxon>Nocardiaceae</taxon>
        <taxon>Nocardia</taxon>
    </lineage>
</organism>
<dbReference type="RefSeq" id="WP_378613228.1">
    <property type="nucleotide sequence ID" value="NZ_JBHSAX010000014.1"/>
</dbReference>
<dbReference type="Proteomes" id="UP001595696">
    <property type="component" value="Unassembled WGS sequence"/>
</dbReference>
<dbReference type="PANTHER" id="PTHR36151">
    <property type="entry name" value="BLR2777 PROTEIN"/>
    <property type="match status" value="1"/>
</dbReference>
<feature type="domain" description="ER-bound oxygenase mpaB/mpaB'/Rubber oxygenase catalytic" evidence="1">
    <location>
        <begin position="18"/>
        <end position="57"/>
    </location>
</feature>
<keyword evidence="3" id="KW-1185">Reference proteome</keyword>
<evidence type="ECO:0000313" key="3">
    <source>
        <dbReference type="Proteomes" id="UP001595696"/>
    </source>
</evidence>
<dbReference type="Pfam" id="PF09995">
    <property type="entry name" value="MPAB_Lcp_cat"/>
    <property type="match status" value="1"/>
</dbReference>
<dbReference type="InterPro" id="IPR018713">
    <property type="entry name" value="MPAB/Lcp_cat_dom"/>
</dbReference>
<evidence type="ECO:0000313" key="2">
    <source>
        <dbReference type="EMBL" id="MFC3963480.1"/>
    </source>
</evidence>
<sequence length="154" mass="17079">MSSVGQVTAPPGPDSLTWQYFGDRRTYPLAPAAGIMQLMLPGLGAGVTQHSDFCTEPREPIFRALDPDDPAETRLPVVPDLVWKLFGKRFMREYMVVAAGTMPPAVRERLGLRRGPLERARCTALVRRVWPLLPERVRYAPRALAGIARVRGAS</sequence>
<gene>
    <name evidence="2" type="ORF">ACFO0B_15935</name>
</gene>
<name>A0ABV8DTP3_9NOCA</name>
<dbReference type="EMBL" id="JBHSAX010000014">
    <property type="protein sequence ID" value="MFC3963480.1"/>
    <property type="molecule type" value="Genomic_DNA"/>
</dbReference>
<protein>
    <submittedName>
        <fullName evidence="2">Oxygenase MpaB family protein</fullName>
    </submittedName>
</protein>
<comment type="caution">
    <text evidence="2">The sequence shown here is derived from an EMBL/GenBank/DDBJ whole genome shotgun (WGS) entry which is preliminary data.</text>
</comment>
<dbReference type="PANTHER" id="PTHR36151:SF3">
    <property type="entry name" value="ER-BOUND OXYGENASE MPAB_MPAB'_RUBBER OXYGENASE CATALYTIC DOMAIN-CONTAINING PROTEIN"/>
    <property type="match status" value="1"/>
</dbReference>
<accession>A0ABV8DTP3</accession>
<proteinExistence type="predicted"/>
<evidence type="ECO:0000259" key="1">
    <source>
        <dbReference type="Pfam" id="PF09995"/>
    </source>
</evidence>